<dbReference type="SUPFAM" id="SSF52343">
    <property type="entry name" value="Ferredoxin reductase-like, C-terminal NADP-linked domain"/>
    <property type="match status" value="1"/>
</dbReference>
<dbReference type="InterPro" id="IPR018506">
    <property type="entry name" value="Cyt_B5_heme-BS"/>
</dbReference>
<dbReference type="Proteomes" id="UP000037696">
    <property type="component" value="Unassembled WGS sequence"/>
</dbReference>
<keyword evidence="5 12" id="KW-0285">Flavoprotein</keyword>
<dbReference type="Gene3D" id="3.40.50.80">
    <property type="entry name" value="Nucleotide-binding domain of ferredoxin-NADP reductase (FNR) module"/>
    <property type="match status" value="1"/>
</dbReference>
<evidence type="ECO:0000256" key="5">
    <source>
        <dbReference type="ARBA" id="ARBA00022630"/>
    </source>
</evidence>
<dbReference type="GO" id="GO:0005783">
    <property type="term" value="C:endoplasmic reticulum"/>
    <property type="evidence" value="ECO:0007669"/>
    <property type="project" value="TreeGrafter"/>
</dbReference>
<comment type="caution">
    <text evidence="16">The sequence shown here is derived from an EMBL/GenBank/DDBJ whole genome shotgun (WGS) entry which is preliminary data.</text>
</comment>
<dbReference type="OrthoDB" id="432685at2759"/>
<dbReference type="InterPro" id="IPR036400">
    <property type="entry name" value="Cyt_B5-like_heme/steroid_sf"/>
</dbReference>
<evidence type="ECO:0000256" key="3">
    <source>
        <dbReference type="ARBA" id="ARBA00006105"/>
    </source>
</evidence>
<dbReference type="PROSITE" id="PS00191">
    <property type="entry name" value="CYTOCHROME_B5_1"/>
    <property type="match status" value="1"/>
</dbReference>
<evidence type="ECO:0000256" key="12">
    <source>
        <dbReference type="PIRSR" id="PIRSR601834-1"/>
    </source>
</evidence>
<feature type="domain" description="FAD-binding FR-type" evidence="15">
    <location>
        <begin position="260"/>
        <end position="364"/>
    </location>
</feature>
<feature type="binding site" evidence="12">
    <location>
        <position position="331"/>
    </location>
    <ligand>
        <name>FAD</name>
        <dbReference type="ChEBI" id="CHEBI:57692"/>
    </ligand>
</feature>
<dbReference type="GO" id="GO:0046872">
    <property type="term" value="F:metal ion binding"/>
    <property type="evidence" value="ECO:0007669"/>
    <property type="project" value="UniProtKB-KW"/>
</dbReference>
<dbReference type="InterPro" id="IPR001433">
    <property type="entry name" value="OxRdtase_FAD/NAD-bd"/>
</dbReference>
<gene>
    <name evidence="16" type="ORF">ACN38_g2753</name>
</gene>
<keyword evidence="6" id="KW-0479">Metal-binding</keyword>
<feature type="binding site" evidence="12">
    <location>
        <position position="314"/>
    </location>
    <ligand>
        <name>FAD</name>
        <dbReference type="ChEBI" id="CHEBI:57692"/>
    </ligand>
</feature>
<evidence type="ECO:0000313" key="16">
    <source>
        <dbReference type="EMBL" id="KOS46253.1"/>
    </source>
</evidence>
<dbReference type="InterPro" id="IPR017938">
    <property type="entry name" value="Riboflavin_synthase-like_b-brl"/>
</dbReference>
<dbReference type="GO" id="GO:0020037">
    <property type="term" value="F:heme binding"/>
    <property type="evidence" value="ECO:0007669"/>
    <property type="project" value="InterPro"/>
</dbReference>
<feature type="binding site" evidence="12">
    <location>
        <position position="312"/>
    </location>
    <ligand>
        <name>FAD</name>
        <dbReference type="ChEBI" id="CHEBI:57692"/>
    </ligand>
</feature>
<keyword evidence="7 12" id="KW-0274">FAD</keyword>
<accession>A0A0N0RZK0</accession>
<evidence type="ECO:0000256" key="13">
    <source>
        <dbReference type="SAM" id="MobiDB-lite"/>
    </source>
</evidence>
<dbReference type="Gene3D" id="2.40.30.10">
    <property type="entry name" value="Translation factors"/>
    <property type="match status" value="1"/>
</dbReference>
<evidence type="ECO:0000256" key="9">
    <source>
        <dbReference type="ARBA" id="ARBA00023004"/>
    </source>
</evidence>
<evidence type="ECO:0000313" key="17">
    <source>
        <dbReference type="Proteomes" id="UP000037696"/>
    </source>
</evidence>
<evidence type="ECO:0000256" key="7">
    <source>
        <dbReference type="ARBA" id="ARBA00022827"/>
    </source>
</evidence>
<feature type="domain" description="Cytochrome b5 heme-binding" evidence="14">
    <location>
        <begin position="41"/>
        <end position="115"/>
    </location>
</feature>
<organism evidence="16 17">
    <name type="scientific">Penicillium nordicum</name>
    <dbReference type="NCBI Taxonomy" id="229535"/>
    <lineage>
        <taxon>Eukaryota</taxon>
        <taxon>Fungi</taxon>
        <taxon>Dikarya</taxon>
        <taxon>Ascomycota</taxon>
        <taxon>Pezizomycotina</taxon>
        <taxon>Eurotiomycetes</taxon>
        <taxon>Eurotiomycetidae</taxon>
        <taxon>Eurotiales</taxon>
        <taxon>Aspergillaceae</taxon>
        <taxon>Penicillium</taxon>
    </lineage>
</organism>
<dbReference type="AlphaFoldDB" id="A0A0N0RZK0"/>
<dbReference type="SMART" id="SM01117">
    <property type="entry name" value="Cyt-b5"/>
    <property type="match status" value="1"/>
</dbReference>
<keyword evidence="17" id="KW-1185">Reference proteome</keyword>
<reference evidence="16 17" key="1">
    <citation type="submission" date="2015-08" db="EMBL/GenBank/DDBJ databases">
        <title>Genome sequencing of Penicillium nordicum.</title>
        <authorList>
            <person name="Nguyen H.D."/>
            <person name="Seifert K.A."/>
        </authorList>
    </citation>
    <scope>NUCLEOTIDE SEQUENCE [LARGE SCALE GENOMIC DNA]</scope>
    <source>
        <strain evidence="16 17">DAOMC 185683</strain>
    </source>
</reference>
<dbReference type="PRINTS" id="PR00406">
    <property type="entry name" value="CYTB5RDTASE"/>
</dbReference>
<evidence type="ECO:0000259" key="14">
    <source>
        <dbReference type="PROSITE" id="PS50255"/>
    </source>
</evidence>
<dbReference type="InterPro" id="IPR001834">
    <property type="entry name" value="CBR-like"/>
</dbReference>
<dbReference type="CDD" id="cd06183">
    <property type="entry name" value="cyt_b5_reduct_like"/>
    <property type="match status" value="1"/>
</dbReference>
<evidence type="ECO:0000256" key="10">
    <source>
        <dbReference type="ARBA" id="ARBA00023027"/>
    </source>
</evidence>
<dbReference type="PANTHER" id="PTHR19370:SF178">
    <property type="entry name" value="CYTOCHROME-B5 REDUCTASE"/>
    <property type="match status" value="1"/>
</dbReference>
<name>A0A0N0RZK0_9EURO</name>
<dbReference type="EMBL" id="LHQQ01000031">
    <property type="protein sequence ID" value="KOS46253.1"/>
    <property type="molecule type" value="Genomic_DNA"/>
</dbReference>
<evidence type="ECO:0000256" key="8">
    <source>
        <dbReference type="ARBA" id="ARBA00023002"/>
    </source>
</evidence>
<dbReference type="PANTHER" id="PTHR19370">
    <property type="entry name" value="NADH-CYTOCHROME B5 REDUCTASE"/>
    <property type="match status" value="1"/>
</dbReference>
<keyword evidence="9" id="KW-0408">Iron</keyword>
<dbReference type="STRING" id="229535.A0A0N0RZK0"/>
<evidence type="ECO:0000256" key="11">
    <source>
        <dbReference type="ARBA" id="ARBA00023136"/>
    </source>
</evidence>
<dbReference type="InterPro" id="IPR039261">
    <property type="entry name" value="FNR_nucleotide-bd"/>
</dbReference>
<dbReference type="PRINTS" id="PR00371">
    <property type="entry name" value="FPNCR"/>
</dbReference>
<feature type="region of interest" description="Disordered" evidence="13">
    <location>
        <begin position="1"/>
        <end position="24"/>
    </location>
</feature>
<comment type="cofactor">
    <cofactor evidence="1 12">
        <name>FAD</name>
        <dbReference type="ChEBI" id="CHEBI:57692"/>
    </cofactor>
</comment>
<proteinExistence type="inferred from homology"/>
<dbReference type="PROSITE" id="PS50255">
    <property type="entry name" value="CYTOCHROME_B5_2"/>
    <property type="match status" value="1"/>
</dbReference>
<dbReference type="Pfam" id="PF00175">
    <property type="entry name" value="NAD_binding_1"/>
    <property type="match status" value="1"/>
</dbReference>
<dbReference type="PROSITE" id="PS51384">
    <property type="entry name" value="FAD_FR"/>
    <property type="match status" value="1"/>
</dbReference>
<dbReference type="SUPFAM" id="SSF55856">
    <property type="entry name" value="Cytochrome b5-like heme/steroid binding domain"/>
    <property type="match status" value="1"/>
</dbReference>
<sequence>MSTIHNSTQKKDQGSSSAPSTKTIPRIPYSGSFLGNSAPDHGNEANTKVLYQTAALFNLLTCPVYDITDYVRDHPGGADVLLDVAGTDATAAYEDVGHSEDASEILETYLIGTVKDAHEFVQPKVVRVINQTSSDTETPRRSSMALKAATTITATLAASALVYISSKNQRALTDFFAKHSPASLQISEVRIPFINLLQGGFLSGVTAATLACASIGGAIGLKLSKFTEVESGFTKYRPYKKASTLRKQDPHLVKGFLEPKNYKKLPLVEKVQLSPNVYRLVFQLPNPKGIIGLPIGQHVAIKAMVNGASVSRSYTPTSNNLDLGKLELVIKCYPDGILTGQYLESLEVGDKVEFRGPKGGMKYHSGLCKKIGMIAGGTGITPMYQLIRAICEDDRDTTEISLIYANRSEEDILLRRELEAFARGYPKNFKLWYMLDHPSDNWTYGKGYVTPDVMAARLPGPASDTKIMLCGPPGMVNASKKALVAAGFEAPGAVGKMSDQVFCF</sequence>
<dbReference type="FunFam" id="3.40.50.80:FF:000009">
    <property type="entry name" value="NADH-cytochrome b5 reductase"/>
    <property type="match status" value="1"/>
</dbReference>
<dbReference type="GO" id="GO:0005741">
    <property type="term" value="C:mitochondrial outer membrane"/>
    <property type="evidence" value="ECO:0007669"/>
    <property type="project" value="UniProtKB-SubCell"/>
</dbReference>
<dbReference type="Pfam" id="PF00173">
    <property type="entry name" value="Cyt-b5"/>
    <property type="match status" value="1"/>
</dbReference>
<feature type="binding site" evidence="12">
    <location>
        <position position="329"/>
    </location>
    <ligand>
        <name>FAD</name>
        <dbReference type="ChEBI" id="CHEBI:57692"/>
    </ligand>
</feature>
<keyword evidence="11" id="KW-0472">Membrane</keyword>
<evidence type="ECO:0008006" key="18">
    <source>
        <dbReference type="Google" id="ProtNLM"/>
    </source>
</evidence>
<dbReference type="PRINTS" id="PR00363">
    <property type="entry name" value="CYTOCHROMEB5"/>
</dbReference>
<protein>
    <recommendedName>
        <fullName evidence="18">Cytochrome b5 heme-binding domain-containing protein</fullName>
    </recommendedName>
</protein>
<evidence type="ECO:0000256" key="6">
    <source>
        <dbReference type="ARBA" id="ARBA00022723"/>
    </source>
</evidence>
<dbReference type="InterPro" id="IPR001709">
    <property type="entry name" value="Flavoprot_Pyr_Nucl_cyt_Rdtase"/>
</dbReference>
<dbReference type="InterPro" id="IPR017927">
    <property type="entry name" value="FAD-bd_FR_type"/>
</dbReference>
<dbReference type="Pfam" id="PF00970">
    <property type="entry name" value="FAD_binding_6"/>
    <property type="match status" value="1"/>
</dbReference>
<dbReference type="GO" id="GO:0016491">
    <property type="term" value="F:oxidoreductase activity"/>
    <property type="evidence" value="ECO:0007669"/>
    <property type="project" value="UniProtKB-KW"/>
</dbReference>
<comment type="similarity">
    <text evidence="3">Belongs to the flavoprotein pyridine nucleotide cytochrome reductase family.</text>
</comment>
<keyword evidence="4" id="KW-0349">Heme</keyword>
<dbReference type="InterPro" id="IPR001199">
    <property type="entry name" value="Cyt_B5-like_heme/steroid-bd"/>
</dbReference>
<dbReference type="InterPro" id="IPR008333">
    <property type="entry name" value="Cbr1-like_FAD-bd_dom"/>
</dbReference>
<feature type="binding site" evidence="12">
    <location>
        <position position="381"/>
    </location>
    <ligand>
        <name>FAD</name>
        <dbReference type="ChEBI" id="CHEBI:57692"/>
    </ligand>
</feature>
<comment type="subcellular location">
    <subcellularLocation>
        <location evidence="2">Mitochondrion outer membrane</location>
        <topology evidence="2">Single-pass membrane protein</topology>
    </subcellularLocation>
</comment>
<evidence type="ECO:0000256" key="2">
    <source>
        <dbReference type="ARBA" id="ARBA00004572"/>
    </source>
</evidence>
<dbReference type="Gene3D" id="3.10.120.10">
    <property type="entry name" value="Cytochrome b5-like heme/steroid binding domain"/>
    <property type="match status" value="1"/>
</dbReference>
<evidence type="ECO:0000256" key="4">
    <source>
        <dbReference type="ARBA" id="ARBA00022617"/>
    </source>
</evidence>
<dbReference type="SUPFAM" id="SSF63380">
    <property type="entry name" value="Riboflavin synthase domain-like"/>
    <property type="match status" value="1"/>
</dbReference>
<evidence type="ECO:0000259" key="15">
    <source>
        <dbReference type="PROSITE" id="PS51384"/>
    </source>
</evidence>
<feature type="compositionally biased region" description="Polar residues" evidence="13">
    <location>
        <begin position="14"/>
        <end position="23"/>
    </location>
</feature>
<keyword evidence="10" id="KW-0520">NAD</keyword>
<evidence type="ECO:0000256" key="1">
    <source>
        <dbReference type="ARBA" id="ARBA00001974"/>
    </source>
</evidence>
<keyword evidence="8" id="KW-0560">Oxidoreductase</keyword>